<keyword evidence="4 5" id="KW-0720">Serine protease</keyword>
<proteinExistence type="inferred from homology"/>
<dbReference type="PRINTS" id="PR00723">
    <property type="entry name" value="SUBTILISIN"/>
</dbReference>
<dbReference type="AlphaFoldDB" id="A0A1C7EL05"/>
<dbReference type="Gene3D" id="3.40.50.200">
    <property type="entry name" value="Peptidase S8/S53 domain"/>
    <property type="match status" value="1"/>
</dbReference>
<evidence type="ECO:0000256" key="5">
    <source>
        <dbReference type="PROSITE-ProRule" id="PRU01240"/>
    </source>
</evidence>
<dbReference type="Proteomes" id="UP000092495">
    <property type="component" value="Chromosome"/>
</dbReference>
<dbReference type="PROSITE" id="PS51892">
    <property type="entry name" value="SUBTILASE"/>
    <property type="match status" value="1"/>
</dbReference>
<feature type="active site" description="Charge relay system" evidence="5">
    <location>
        <position position="86"/>
    </location>
</feature>
<keyword evidence="3 5" id="KW-0378">Hydrolase</keyword>
<dbReference type="InterPro" id="IPR022398">
    <property type="entry name" value="Peptidase_S8_His-AS"/>
</dbReference>
<evidence type="ECO:0000256" key="6">
    <source>
        <dbReference type="RuleBase" id="RU003355"/>
    </source>
</evidence>
<dbReference type="InterPro" id="IPR034202">
    <property type="entry name" value="Subtilisin_Carlsberg-like"/>
</dbReference>
<dbReference type="InterPro" id="IPR023827">
    <property type="entry name" value="Peptidase_S8_Asp-AS"/>
</dbReference>
<evidence type="ECO:0000259" key="7">
    <source>
        <dbReference type="Pfam" id="PF00082"/>
    </source>
</evidence>
<dbReference type="InterPro" id="IPR051048">
    <property type="entry name" value="Peptidase_S8/S53_subtilisin"/>
</dbReference>
<feature type="active site" description="Charge relay system" evidence="5">
    <location>
        <position position="49"/>
    </location>
</feature>
<dbReference type="PROSITE" id="PS00136">
    <property type="entry name" value="SUBTILASE_ASP"/>
    <property type="match status" value="1"/>
</dbReference>
<reference evidence="8" key="1">
    <citation type="submission" date="2016-10" db="EMBL/GenBank/DDBJ databases">
        <authorList>
            <person name="See-Too W.S."/>
        </authorList>
    </citation>
    <scope>NUCLEOTIDE SEQUENCE</scope>
    <source>
        <strain evidence="8">DSM 22276</strain>
    </source>
</reference>
<dbReference type="RefSeq" id="WP_065527452.1">
    <property type="nucleotide sequence ID" value="NZ_CP016543.2"/>
</dbReference>
<evidence type="ECO:0000313" key="8">
    <source>
        <dbReference type="EMBL" id="ANU24508.1"/>
    </source>
</evidence>
<keyword evidence="9" id="KW-1185">Reference proteome</keyword>
<dbReference type="GO" id="GO:0004252">
    <property type="term" value="F:serine-type endopeptidase activity"/>
    <property type="evidence" value="ECO:0007669"/>
    <property type="project" value="UniProtKB-UniRule"/>
</dbReference>
<evidence type="ECO:0000256" key="4">
    <source>
        <dbReference type="ARBA" id="ARBA00022825"/>
    </source>
</evidence>
<dbReference type="EMBL" id="CP016543">
    <property type="protein sequence ID" value="ANU24508.1"/>
    <property type="molecule type" value="Genomic_DNA"/>
</dbReference>
<dbReference type="KEGG" id="pdg:BCM40_14620"/>
<dbReference type="PROSITE" id="PS00137">
    <property type="entry name" value="SUBTILASE_HIS"/>
    <property type="match status" value="1"/>
</dbReference>
<dbReference type="InterPro" id="IPR015500">
    <property type="entry name" value="Peptidase_S8_subtilisin-rel"/>
</dbReference>
<evidence type="ECO:0000313" key="9">
    <source>
        <dbReference type="Proteomes" id="UP000092495"/>
    </source>
</evidence>
<dbReference type="STRING" id="414778.BCM40_14620"/>
<accession>A0A1C7EL05</accession>
<dbReference type="GO" id="GO:0006508">
    <property type="term" value="P:proteolysis"/>
    <property type="evidence" value="ECO:0007669"/>
    <property type="project" value="UniProtKB-KW"/>
</dbReference>
<sequence length="334" mass="36129">MANLKLIPYRVEEIADQAPQIPRGVRMIQAPEIWRWAERGRGKIIAILDTGCQPDHPDLEGRIVDGKNFTPDYDGDPTNFDDNNGHGTHVAGTVAASYRESGGIAGVAPEAQLLILKVLSGEGSGDYQGIIDGIQYAIDWRGPNGEHVHVISMSLGGPEDVEELHAVVKRAVDAGIPVVCAAGNEGDNKYDTNEYAYPGAYGEVIQVGAADFNRRIATFSNTNDEIDLVAPGVDIYSTFPGGKYASFSGTSMATPHVSGALALIKNIAEKEFARELTEAELYAQLVRRTMSIGYPKTAEGNGLLALDILNKIEQLVKVINQAYNTDEKLDVRKF</sequence>
<dbReference type="PANTHER" id="PTHR43399">
    <property type="entry name" value="SUBTILISIN-RELATED"/>
    <property type="match status" value="1"/>
</dbReference>
<dbReference type="Pfam" id="PF00082">
    <property type="entry name" value="Peptidase_S8"/>
    <property type="match status" value="1"/>
</dbReference>
<feature type="active site" description="Charge relay system" evidence="5">
    <location>
        <position position="251"/>
    </location>
</feature>
<dbReference type="PROSITE" id="PS00138">
    <property type="entry name" value="SUBTILASE_SER"/>
    <property type="match status" value="1"/>
</dbReference>
<keyword evidence="2 5" id="KW-0645">Protease</keyword>
<dbReference type="InterPro" id="IPR023828">
    <property type="entry name" value="Peptidase_S8_Ser-AS"/>
</dbReference>
<dbReference type="InterPro" id="IPR036852">
    <property type="entry name" value="Peptidase_S8/S53_dom_sf"/>
</dbReference>
<dbReference type="PANTHER" id="PTHR43399:SF4">
    <property type="entry name" value="CELL WALL-ASSOCIATED PROTEASE"/>
    <property type="match status" value="1"/>
</dbReference>
<protein>
    <submittedName>
        <fullName evidence="8">Serine protease</fullName>
    </submittedName>
</protein>
<gene>
    <name evidence="8" type="ORF">BCM40_14620</name>
</gene>
<organism evidence="8 9">
    <name type="scientific">Planococcus donghaensis</name>
    <dbReference type="NCBI Taxonomy" id="414778"/>
    <lineage>
        <taxon>Bacteria</taxon>
        <taxon>Bacillati</taxon>
        <taxon>Bacillota</taxon>
        <taxon>Bacilli</taxon>
        <taxon>Bacillales</taxon>
        <taxon>Caryophanaceae</taxon>
        <taxon>Planococcus</taxon>
    </lineage>
</organism>
<evidence type="ECO:0000256" key="3">
    <source>
        <dbReference type="ARBA" id="ARBA00022801"/>
    </source>
</evidence>
<name>A0A1C7EL05_9BACL</name>
<evidence type="ECO:0000256" key="2">
    <source>
        <dbReference type="ARBA" id="ARBA00022670"/>
    </source>
</evidence>
<dbReference type="InterPro" id="IPR000209">
    <property type="entry name" value="Peptidase_S8/S53_dom"/>
</dbReference>
<dbReference type="SUPFAM" id="SSF52743">
    <property type="entry name" value="Subtilisin-like"/>
    <property type="match status" value="1"/>
</dbReference>
<feature type="domain" description="Peptidase S8/S53" evidence="7">
    <location>
        <begin position="40"/>
        <end position="289"/>
    </location>
</feature>
<evidence type="ECO:0000256" key="1">
    <source>
        <dbReference type="ARBA" id="ARBA00011073"/>
    </source>
</evidence>
<comment type="similarity">
    <text evidence="1 5 6">Belongs to the peptidase S8 family.</text>
</comment>
<dbReference type="OrthoDB" id="9798386at2"/>
<dbReference type="CDD" id="cd07477">
    <property type="entry name" value="Peptidases_S8_Subtilisin_subset"/>
    <property type="match status" value="1"/>
</dbReference>